<protein>
    <submittedName>
        <fullName evidence="1">Uncharacterized protein</fullName>
    </submittedName>
</protein>
<evidence type="ECO:0000313" key="2">
    <source>
        <dbReference type="Proteomes" id="UP001056851"/>
    </source>
</evidence>
<gene>
    <name evidence="1" type="ORF">NF677_20480</name>
</gene>
<proteinExistence type="predicted"/>
<organism evidence="1 2">
    <name type="scientific">Pseudomonas siliginis</name>
    <dbReference type="NCBI Taxonomy" id="2842346"/>
    <lineage>
        <taxon>Bacteria</taxon>
        <taxon>Pseudomonadati</taxon>
        <taxon>Pseudomonadota</taxon>
        <taxon>Gammaproteobacteria</taxon>
        <taxon>Pseudomonadales</taxon>
        <taxon>Pseudomonadaceae</taxon>
        <taxon>Pseudomonas</taxon>
    </lineage>
</organism>
<keyword evidence="2" id="KW-1185">Reference proteome</keyword>
<reference evidence="1" key="1">
    <citation type="submission" date="2022-06" db="EMBL/GenBank/DDBJ databases">
        <title>Investigating genetic diversity within the most abundant and prevalent non-pathogenic leaf-associated bacterial species interacting with Arabidopsis thaliana in natural habitats.</title>
        <authorList>
            <person name="Ramirez-Sanchez D."/>
            <person name="Gibelin-Viala C."/>
            <person name="Mayjonade B."/>
            <person name="Duflos R."/>
            <person name="Belmonte E."/>
            <person name="Pailler V."/>
            <person name="Bartoli C."/>
            <person name="Carrere S."/>
            <person name="Vailleau F."/>
            <person name="Roux F."/>
        </authorList>
    </citation>
    <scope>NUCLEOTIDE SEQUENCE</scope>
    <source>
        <strain evidence="1">OTU6ESPEB1</strain>
    </source>
</reference>
<accession>A0ABY5CBN3</accession>
<dbReference type="Proteomes" id="UP001056851">
    <property type="component" value="Chromosome"/>
</dbReference>
<dbReference type="RefSeq" id="WP_252878774.1">
    <property type="nucleotide sequence ID" value="NZ_CP087186.1"/>
</dbReference>
<dbReference type="EMBL" id="CP099599">
    <property type="protein sequence ID" value="UST83890.1"/>
    <property type="molecule type" value="Genomic_DNA"/>
</dbReference>
<evidence type="ECO:0000313" key="1">
    <source>
        <dbReference type="EMBL" id="UST83890.1"/>
    </source>
</evidence>
<name>A0ABY5CBN3_9PSED</name>
<sequence length="120" mass="13465">MSAQTYITPTMLAILAKPTFQLLYGVVAKGALDVANSQYRCSRTDNFIAVSGPFCIAKKESLAKHLNLHRATLPLFLLASGDHFQWCAYSPYRYECNKRAQTAKLLRLFFNAVPAYVKTL</sequence>